<dbReference type="OrthoDB" id="660555at2759"/>
<evidence type="ECO:0000256" key="3">
    <source>
        <dbReference type="ARBA" id="ARBA00022833"/>
    </source>
</evidence>
<dbReference type="AlphaFoldDB" id="A0A443PBU1"/>
<organism evidence="8 9">
    <name type="scientific">Cinnamomum micranthum f. kanehirae</name>
    <dbReference type="NCBI Taxonomy" id="337451"/>
    <lineage>
        <taxon>Eukaryota</taxon>
        <taxon>Viridiplantae</taxon>
        <taxon>Streptophyta</taxon>
        <taxon>Embryophyta</taxon>
        <taxon>Tracheophyta</taxon>
        <taxon>Spermatophyta</taxon>
        <taxon>Magnoliopsida</taxon>
        <taxon>Magnoliidae</taxon>
        <taxon>Laurales</taxon>
        <taxon>Lauraceae</taxon>
        <taxon>Cinnamomum</taxon>
    </lineage>
</organism>
<keyword evidence="5" id="KW-0175">Coiled coil</keyword>
<dbReference type="EMBL" id="QPKB01000007">
    <property type="protein sequence ID" value="RWR88228.1"/>
    <property type="molecule type" value="Genomic_DNA"/>
</dbReference>
<dbReference type="Proteomes" id="UP000283530">
    <property type="component" value="Unassembled WGS sequence"/>
</dbReference>
<keyword evidence="1" id="KW-0479">Metal-binding</keyword>
<evidence type="ECO:0000256" key="5">
    <source>
        <dbReference type="SAM" id="Coils"/>
    </source>
</evidence>
<evidence type="ECO:0000313" key="9">
    <source>
        <dbReference type="Proteomes" id="UP000283530"/>
    </source>
</evidence>
<evidence type="ECO:0000256" key="6">
    <source>
        <dbReference type="SAM" id="MobiDB-lite"/>
    </source>
</evidence>
<evidence type="ECO:0000313" key="8">
    <source>
        <dbReference type="EMBL" id="RWR88228.1"/>
    </source>
</evidence>
<dbReference type="SMART" id="SM00064">
    <property type="entry name" value="FYVE"/>
    <property type="match status" value="1"/>
</dbReference>
<dbReference type="CDD" id="cd00065">
    <property type="entry name" value="FYVE_like_SF"/>
    <property type="match status" value="1"/>
</dbReference>
<feature type="compositionally biased region" description="Basic and acidic residues" evidence="6">
    <location>
        <begin position="248"/>
        <end position="257"/>
    </location>
</feature>
<dbReference type="PANTHER" id="PTHR47553">
    <property type="entry name" value="MYOSIN-11"/>
    <property type="match status" value="1"/>
</dbReference>
<dbReference type="SUPFAM" id="SSF57903">
    <property type="entry name" value="FYVE/PHD zinc finger"/>
    <property type="match status" value="1"/>
</dbReference>
<evidence type="ECO:0000259" key="7">
    <source>
        <dbReference type="PROSITE" id="PS50178"/>
    </source>
</evidence>
<evidence type="ECO:0000256" key="2">
    <source>
        <dbReference type="ARBA" id="ARBA00022771"/>
    </source>
</evidence>
<comment type="caution">
    <text evidence="8">The sequence shown here is derived from an EMBL/GenBank/DDBJ whole genome shotgun (WGS) entry which is preliminary data.</text>
</comment>
<protein>
    <submittedName>
        <fullName evidence="8">Myosin-11</fullName>
    </submittedName>
</protein>
<dbReference type="InterPro" id="IPR017455">
    <property type="entry name" value="Znf_FYVE-rel"/>
</dbReference>
<dbReference type="PANTHER" id="PTHR47553:SF1">
    <property type="entry name" value="RING_FYVE_PHD ZINC FINGER SUPERFAMILY PROTEIN"/>
    <property type="match status" value="1"/>
</dbReference>
<keyword evidence="2 4" id="KW-0863">Zinc-finger</keyword>
<dbReference type="InterPro" id="IPR013083">
    <property type="entry name" value="Znf_RING/FYVE/PHD"/>
</dbReference>
<dbReference type="Pfam" id="PF01363">
    <property type="entry name" value="FYVE"/>
    <property type="match status" value="1"/>
</dbReference>
<dbReference type="Gene3D" id="3.30.40.10">
    <property type="entry name" value="Zinc/RING finger domain, C3HC4 (zinc finger)"/>
    <property type="match status" value="1"/>
</dbReference>
<feature type="compositionally biased region" description="Polar residues" evidence="6">
    <location>
        <begin position="234"/>
        <end position="245"/>
    </location>
</feature>
<keyword evidence="9" id="KW-1185">Reference proteome</keyword>
<dbReference type="InterPro" id="IPR000306">
    <property type="entry name" value="Znf_FYVE"/>
</dbReference>
<evidence type="ECO:0000256" key="1">
    <source>
        <dbReference type="ARBA" id="ARBA00022723"/>
    </source>
</evidence>
<feature type="compositionally biased region" description="Polar residues" evidence="6">
    <location>
        <begin position="519"/>
        <end position="540"/>
    </location>
</feature>
<accession>A0A443PBU1</accession>
<name>A0A443PBU1_9MAGN</name>
<proteinExistence type="predicted"/>
<dbReference type="GO" id="GO:0008270">
    <property type="term" value="F:zinc ion binding"/>
    <property type="evidence" value="ECO:0007669"/>
    <property type="project" value="UniProtKB-KW"/>
</dbReference>
<feature type="coiled-coil region" evidence="5">
    <location>
        <begin position="708"/>
        <end position="735"/>
    </location>
</feature>
<feature type="compositionally biased region" description="Low complexity" evidence="6">
    <location>
        <begin position="505"/>
        <end position="518"/>
    </location>
</feature>
<reference evidence="8 9" key="1">
    <citation type="journal article" date="2019" name="Nat. Plants">
        <title>Stout camphor tree genome fills gaps in understanding of flowering plant genome evolution.</title>
        <authorList>
            <person name="Chaw S.M."/>
            <person name="Liu Y.C."/>
            <person name="Wu Y.W."/>
            <person name="Wang H.Y."/>
            <person name="Lin C.I."/>
            <person name="Wu C.S."/>
            <person name="Ke H.M."/>
            <person name="Chang L.Y."/>
            <person name="Hsu C.Y."/>
            <person name="Yang H.T."/>
            <person name="Sudianto E."/>
            <person name="Hsu M.H."/>
            <person name="Wu K.P."/>
            <person name="Wang L.N."/>
            <person name="Leebens-Mack J.H."/>
            <person name="Tsai I.J."/>
        </authorList>
    </citation>
    <scope>NUCLEOTIDE SEQUENCE [LARGE SCALE GENOMIC DNA]</scope>
    <source>
        <strain evidence="9">cv. Chaw 1501</strain>
        <tissue evidence="8">Young leaves</tissue>
    </source>
</reference>
<feature type="region of interest" description="Disordered" evidence="6">
    <location>
        <begin position="227"/>
        <end position="264"/>
    </location>
</feature>
<evidence type="ECO:0000256" key="4">
    <source>
        <dbReference type="PROSITE-ProRule" id="PRU00091"/>
    </source>
</evidence>
<keyword evidence="3" id="KW-0862">Zinc</keyword>
<dbReference type="STRING" id="337451.A0A443PBU1"/>
<feature type="domain" description="FYVE-type" evidence="7">
    <location>
        <begin position="19"/>
        <end position="78"/>
    </location>
</feature>
<feature type="region of interest" description="Disordered" evidence="6">
    <location>
        <begin position="501"/>
        <end position="548"/>
    </location>
</feature>
<sequence length="765" mass="85776">MLEKIGLPAKPSMRGVNWVEDASHCQGCSSQFTFFNRKHHCRRCGGLFCNSCTLQRMTLRGQGDLPVRICDPCKQLEEASRFEMRYGHKNRAAKGSKLALKHEDDVLDEILGSDGNQPVLSARESDADMLSDIQRAVSNASSSNLDVETVHEGSKGDAIPSTSIDVHNHIINEMGSSSPEELRQQALEEKKKYRILKGEGKSPEALQAFKRGKELERQAQALELALRKSRRKASTMSSLAATRKSNNSHHESGRKDNLIPSMAKGEKDDLVAELRELGWSDADMHDTDKKPVKMSLEGELSSLLGEITRKSSPGRGTTTIDKTQVLAHKKNALRFKREGKLDEAKEELKRAKVLEKQLEEQELLADADESDDELSALIRSMDDDDAKHDAFSLDYKKDPGLDIANLAGVADDLTFDGSFDVTDDDMNDPDIAAALKSFGWTEDANHLENTESESVPVDAEALRSEMLSLKREALNLKRAGNVAQAMEQLKKAKLLERDLENLQPSEQSTDTQTSTVVSNSKQMSLNTQTDTENDEIVTTRTRLDKAPPKSKLAIQRELLGLKKKALALRREGRMDEAEEELKKGKVLEHQLEELENAPKAMPSKASIDTKELDPYHQHLDGMGGDEVNVTEQDMHDPALLSVLKNLGWDDEVETMSKSRKSSKEIDISSEHVTNMRYEAEIPHRKPKSKAEIQKELLSIKRKALAFRRQGKLEEAEEELRKAKVLEDQVAELESSSQKEQICEDWISDLSREARKYWCTNKRQCG</sequence>
<dbReference type="PROSITE" id="PS50178">
    <property type="entry name" value="ZF_FYVE"/>
    <property type="match status" value="1"/>
</dbReference>
<feature type="coiled-coil region" evidence="5">
    <location>
        <begin position="341"/>
        <end position="371"/>
    </location>
</feature>
<dbReference type="InterPro" id="IPR011011">
    <property type="entry name" value="Znf_FYVE_PHD"/>
</dbReference>
<gene>
    <name evidence="8" type="ORF">CKAN_01722200</name>
</gene>